<sequence>MYQKPKPFFFKNENATQAIVLLHGYAGSTIDMRLLGRFLQRQGYAVYCNNFRGHGTGEPKDILVFGGIDYWLQDARDAVSYVRDHGYKDVAMFGLSLGGIIATKTMEECQDIKCGGAISAPFIFKVSDYFHEQFIGYANYTYHAQARSAVEIEKNDAYLRANVDQQVKQISTLVRKTNEGASALKQPFFLAQGTADEMLQQASAQSFQERLSNVAVTYHTYPNAGHVLTVNEAHHALENDILAFLNDNFKK</sequence>
<organism evidence="2 3">
    <name type="scientific">Periweissella beninensis</name>
    <dbReference type="NCBI Taxonomy" id="504936"/>
    <lineage>
        <taxon>Bacteria</taxon>
        <taxon>Bacillati</taxon>
        <taxon>Bacillota</taxon>
        <taxon>Bacilli</taxon>
        <taxon>Lactobacillales</taxon>
        <taxon>Lactobacillaceae</taxon>
        <taxon>Periweissella</taxon>
    </lineage>
</organism>
<keyword evidence="3" id="KW-1185">Reference proteome</keyword>
<dbReference type="PIRSF" id="PIRSF017388">
    <property type="entry name" value="Esterase_lipase"/>
    <property type="match status" value="1"/>
</dbReference>
<keyword evidence="2" id="KW-0378">Hydrolase</keyword>
<dbReference type="EMBL" id="JAGMVS010000038">
    <property type="protein sequence ID" value="MCM2436708.1"/>
    <property type="molecule type" value="Genomic_DNA"/>
</dbReference>
<dbReference type="RefSeq" id="WP_205143150.1">
    <property type="nucleotide sequence ID" value="NZ_JAFBDN010000003.1"/>
</dbReference>
<protein>
    <submittedName>
        <fullName evidence="2">Alpha/beta fold hydrolase</fullName>
    </submittedName>
</protein>
<evidence type="ECO:0000313" key="3">
    <source>
        <dbReference type="Proteomes" id="UP001057481"/>
    </source>
</evidence>
<reference evidence="2" key="1">
    <citation type="submission" date="2021-04" db="EMBL/GenBank/DDBJ databases">
        <title>Taxonomic assessment of Weissella genus.</title>
        <authorList>
            <person name="Fanelli F."/>
            <person name="Chieffi D."/>
            <person name="Dell'Aquila A."/>
            <person name="Gyu-Sung C."/>
            <person name="Franz C.M.A.P."/>
            <person name="Fusco V."/>
        </authorList>
    </citation>
    <scope>NUCLEOTIDE SEQUENCE</scope>
    <source>
        <strain evidence="2">LMG 25373</strain>
    </source>
</reference>
<dbReference type="GO" id="GO:0016787">
    <property type="term" value="F:hydrolase activity"/>
    <property type="evidence" value="ECO:0007669"/>
    <property type="project" value="UniProtKB-KW"/>
</dbReference>
<dbReference type="SUPFAM" id="SSF53474">
    <property type="entry name" value="alpha/beta-Hydrolases"/>
    <property type="match status" value="1"/>
</dbReference>
<dbReference type="InterPro" id="IPR012354">
    <property type="entry name" value="Esterase_lipase"/>
</dbReference>
<evidence type="ECO:0000313" key="2">
    <source>
        <dbReference type="EMBL" id="MCM2436708.1"/>
    </source>
</evidence>
<comment type="caution">
    <text evidence="2">The sequence shown here is derived from an EMBL/GenBank/DDBJ whole genome shotgun (WGS) entry which is preliminary data.</text>
</comment>
<dbReference type="Gene3D" id="3.40.50.1820">
    <property type="entry name" value="alpha/beta hydrolase"/>
    <property type="match status" value="1"/>
</dbReference>
<dbReference type="Pfam" id="PF12146">
    <property type="entry name" value="Hydrolase_4"/>
    <property type="match status" value="1"/>
</dbReference>
<accession>A0ABT0VFV8</accession>
<dbReference type="InterPro" id="IPR022742">
    <property type="entry name" value="Hydrolase_4"/>
</dbReference>
<name>A0ABT0VFV8_9LACO</name>
<dbReference type="PANTHER" id="PTHR11614">
    <property type="entry name" value="PHOSPHOLIPASE-RELATED"/>
    <property type="match status" value="1"/>
</dbReference>
<dbReference type="InterPro" id="IPR029058">
    <property type="entry name" value="AB_hydrolase_fold"/>
</dbReference>
<proteinExistence type="predicted"/>
<evidence type="ECO:0000259" key="1">
    <source>
        <dbReference type="Pfam" id="PF12146"/>
    </source>
</evidence>
<dbReference type="Proteomes" id="UP001057481">
    <property type="component" value="Unassembled WGS sequence"/>
</dbReference>
<dbReference type="InterPro" id="IPR051044">
    <property type="entry name" value="MAG_DAG_Lipase"/>
</dbReference>
<feature type="domain" description="Serine aminopeptidase S33" evidence="1">
    <location>
        <begin position="15"/>
        <end position="229"/>
    </location>
</feature>
<gene>
    <name evidence="2" type="ORF">KAK10_02020</name>
</gene>